<evidence type="ECO:0000313" key="2">
    <source>
        <dbReference type="EMBL" id="CAA9578476.1"/>
    </source>
</evidence>
<accession>A0A6J4VNC2</accession>
<organism evidence="2">
    <name type="scientific">uncultured Thermomicrobiales bacterium</name>
    <dbReference type="NCBI Taxonomy" id="1645740"/>
    <lineage>
        <taxon>Bacteria</taxon>
        <taxon>Pseudomonadati</taxon>
        <taxon>Thermomicrobiota</taxon>
        <taxon>Thermomicrobia</taxon>
        <taxon>Thermomicrobiales</taxon>
        <taxon>environmental samples</taxon>
    </lineage>
</organism>
<protein>
    <submittedName>
        <fullName evidence="2">Uncharacterized protein</fullName>
    </submittedName>
</protein>
<gene>
    <name evidence="2" type="ORF">AVDCRST_MAG19-3648</name>
</gene>
<reference evidence="2" key="1">
    <citation type="submission" date="2020-02" db="EMBL/GenBank/DDBJ databases">
        <authorList>
            <person name="Meier V. D."/>
        </authorList>
    </citation>
    <scope>NUCLEOTIDE SEQUENCE</scope>
    <source>
        <strain evidence="2">AVDCRST_MAG19</strain>
    </source>
</reference>
<feature type="non-terminal residue" evidence="2">
    <location>
        <position position="1"/>
    </location>
</feature>
<name>A0A6J4VNC2_9BACT</name>
<dbReference type="AlphaFoldDB" id="A0A6J4VNC2"/>
<sequence length="95" mass="10380">GLPGPCVRRRSDRPAGRGVWSHPGRYLVGGGSRGSGNHQRRRRVDPVRPERRRFGRNGGSRDAAVAWWPRTASPGTGLGNPPIVAVDRQRRVGPL</sequence>
<proteinExistence type="predicted"/>
<evidence type="ECO:0000256" key="1">
    <source>
        <dbReference type="SAM" id="MobiDB-lite"/>
    </source>
</evidence>
<dbReference type="EMBL" id="CADCWL010000203">
    <property type="protein sequence ID" value="CAA9578476.1"/>
    <property type="molecule type" value="Genomic_DNA"/>
</dbReference>
<feature type="non-terminal residue" evidence="2">
    <location>
        <position position="95"/>
    </location>
</feature>
<feature type="region of interest" description="Disordered" evidence="1">
    <location>
        <begin position="1"/>
        <end position="66"/>
    </location>
</feature>